<evidence type="ECO:0000313" key="5">
    <source>
        <dbReference type="Proteomes" id="UP000242175"/>
    </source>
</evidence>
<dbReference type="EMBL" id="CP022356">
    <property type="protein sequence ID" value="ASK79552.1"/>
    <property type="molecule type" value="Genomic_DNA"/>
</dbReference>
<reference evidence="4 5" key="1">
    <citation type="journal article" date="2016" name="Int. J. Syst. Evol. Microbiol.">
        <title>Paraphotobacterium marinum gen. nov., sp. nov., a member of the family Vibrionaceae, isolated from surface seawater.</title>
        <authorList>
            <person name="Huang Z."/>
            <person name="Dong C."/>
            <person name="Shao Z."/>
        </authorList>
    </citation>
    <scope>NUCLEOTIDE SEQUENCE [LARGE SCALE GENOMIC DNA]</scope>
    <source>
        <strain evidence="4 5">NSCS20N07D</strain>
    </source>
</reference>
<accession>A0A220VH96</accession>
<organism evidence="4 5">
    <name type="scientific">Paraphotobacterium marinum</name>
    <dbReference type="NCBI Taxonomy" id="1755811"/>
    <lineage>
        <taxon>Bacteria</taxon>
        <taxon>Pseudomonadati</taxon>
        <taxon>Pseudomonadota</taxon>
        <taxon>Gammaproteobacteria</taxon>
        <taxon>Vibrionales</taxon>
        <taxon>Vibrionaceae</taxon>
        <taxon>Paraphotobacterium</taxon>
    </lineage>
</organism>
<dbReference type="AlphaFoldDB" id="A0A220VH96"/>
<dbReference type="Gene3D" id="3.90.79.10">
    <property type="entry name" value="Nucleoside Triphosphate Pyrophosphohydrolase"/>
    <property type="match status" value="1"/>
</dbReference>
<evidence type="ECO:0000256" key="2">
    <source>
        <dbReference type="ARBA" id="ARBA00022801"/>
    </source>
</evidence>
<dbReference type="PANTHER" id="PTHR43046">
    <property type="entry name" value="GDP-MANNOSE MANNOSYL HYDROLASE"/>
    <property type="match status" value="1"/>
</dbReference>
<dbReference type="GO" id="GO:0016787">
    <property type="term" value="F:hydrolase activity"/>
    <property type="evidence" value="ECO:0007669"/>
    <property type="project" value="UniProtKB-KW"/>
</dbReference>
<dbReference type="Proteomes" id="UP000242175">
    <property type="component" value="Chromosome small"/>
</dbReference>
<dbReference type="InterPro" id="IPR000086">
    <property type="entry name" value="NUDIX_hydrolase_dom"/>
</dbReference>
<protein>
    <recommendedName>
        <fullName evidence="3">Nudix hydrolase domain-containing protein</fullName>
    </recommendedName>
</protein>
<dbReference type="PANTHER" id="PTHR43046:SF14">
    <property type="entry name" value="MUTT_NUDIX FAMILY PROTEIN"/>
    <property type="match status" value="1"/>
</dbReference>
<evidence type="ECO:0000259" key="3">
    <source>
        <dbReference type="PROSITE" id="PS51462"/>
    </source>
</evidence>
<dbReference type="KEGG" id="pmai:CF386_10885"/>
<dbReference type="PROSITE" id="PS51462">
    <property type="entry name" value="NUDIX"/>
    <property type="match status" value="1"/>
</dbReference>
<name>A0A220VH96_9GAMM</name>
<gene>
    <name evidence="4" type="ORF">CF386_10885</name>
</gene>
<sequence length="159" mass="18680">MEWFYLSRINFKKGKEMSFHYVSRAIIIQKNHLLVCHAKGDQNCYLPGGHIEIGEKAEYALKREIKEEICCDIAELSFFGVIENKWVNGNQEEFELNLIFKVSLDNLNYPDIPKSNEPHLTFSWLDLSKLESSKLEPNPLRIDLKNSYLRMPSYFRSTM</sequence>
<dbReference type="SUPFAM" id="SSF55811">
    <property type="entry name" value="Nudix"/>
    <property type="match status" value="1"/>
</dbReference>
<comment type="cofactor">
    <cofactor evidence="1">
        <name>Mg(2+)</name>
        <dbReference type="ChEBI" id="CHEBI:18420"/>
    </cofactor>
</comment>
<evidence type="ECO:0000256" key="1">
    <source>
        <dbReference type="ARBA" id="ARBA00001946"/>
    </source>
</evidence>
<proteinExistence type="predicted"/>
<feature type="domain" description="Nudix hydrolase" evidence="3">
    <location>
        <begin position="18"/>
        <end position="148"/>
    </location>
</feature>
<evidence type="ECO:0000313" key="4">
    <source>
        <dbReference type="EMBL" id="ASK79552.1"/>
    </source>
</evidence>
<dbReference type="Pfam" id="PF00293">
    <property type="entry name" value="NUDIX"/>
    <property type="match status" value="1"/>
</dbReference>
<keyword evidence="5" id="KW-1185">Reference proteome</keyword>
<dbReference type="InterPro" id="IPR015797">
    <property type="entry name" value="NUDIX_hydrolase-like_dom_sf"/>
</dbReference>
<keyword evidence="2" id="KW-0378">Hydrolase</keyword>